<dbReference type="HOGENOM" id="CLU_2950956_0_0_10"/>
<name>W0EWJ6_9BACT</name>
<sequence>MQGDIRPSNLTRMRVDTADRQKKEHKNKQQGPPCTEQSGPVVIGLNISESCLPAGTTIG</sequence>
<dbReference type="AlphaFoldDB" id="W0EWJ6"/>
<accession>W0EWJ6</accession>
<proteinExistence type="predicted"/>
<protein>
    <submittedName>
        <fullName evidence="2">Uncharacterized protein</fullName>
    </submittedName>
</protein>
<dbReference type="KEGG" id="bvs:BARVI_02045"/>
<dbReference type="Proteomes" id="UP000018901">
    <property type="component" value="Chromosome"/>
</dbReference>
<feature type="compositionally biased region" description="Polar residues" evidence="1">
    <location>
        <begin position="29"/>
        <end position="38"/>
    </location>
</feature>
<feature type="region of interest" description="Disordered" evidence="1">
    <location>
        <begin position="1"/>
        <end position="40"/>
    </location>
</feature>
<feature type="compositionally biased region" description="Basic and acidic residues" evidence="1">
    <location>
        <begin position="13"/>
        <end position="22"/>
    </location>
</feature>
<gene>
    <name evidence="2" type="ORF">BARVI_02045</name>
</gene>
<organism evidence="2 3">
    <name type="scientific">Barnesiella viscericola DSM 18177</name>
    <dbReference type="NCBI Taxonomy" id="880074"/>
    <lineage>
        <taxon>Bacteria</taxon>
        <taxon>Pseudomonadati</taxon>
        <taxon>Bacteroidota</taxon>
        <taxon>Bacteroidia</taxon>
        <taxon>Bacteroidales</taxon>
        <taxon>Barnesiellaceae</taxon>
        <taxon>Barnesiella</taxon>
    </lineage>
</organism>
<evidence type="ECO:0000256" key="1">
    <source>
        <dbReference type="SAM" id="MobiDB-lite"/>
    </source>
</evidence>
<dbReference type="EMBL" id="CP007034">
    <property type="protein sequence ID" value="AHF13589.1"/>
    <property type="molecule type" value="Genomic_DNA"/>
</dbReference>
<reference evidence="2 3" key="1">
    <citation type="submission" date="2013-12" db="EMBL/GenBank/DDBJ databases">
        <authorList>
            <consortium name="DOE Joint Genome Institute"/>
            <person name="Eisen J."/>
            <person name="Huntemann M."/>
            <person name="Han J."/>
            <person name="Chen A."/>
            <person name="Kyrpides N."/>
            <person name="Mavromatis K."/>
            <person name="Markowitz V."/>
            <person name="Palaniappan K."/>
            <person name="Ivanova N."/>
            <person name="Schaumberg A."/>
            <person name="Pati A."/>
            <person name="Liolios K."/>
            <person name="Nordberg H.P."/>
            <person name="Cantor M.N."/>
            <person name="Hua S.X."/>
            <person name="Woyke T."/>
        </authorList>
    </citation>
    <scope>NUCLEOTIDE SEQUENCE [LARGE SCALE GENOMIC DNA]</scope>
    <source>
        <strain evidence="3">DSM 18177</strain>
    </source>
</reference>
<evidence type="ECO:0000313" key="2">
    <source>
        <dbReference type="EMBL" id="AHF13589.1"/>
    </source>
</evidence>
<keyword evidence="3" id="KW-1185">Reference proteome</keyword>
<evidence type="ECO:0000313" key="3">
    <source>
        <dbReference type="Proteomes" id="UP000018901"/>
    </source>
</evidence>